<evidence type="ECO:0000313" key="2">
    <source>
        <dbReference type="EMBL" id="KAB8337301.1"/>
    </source>
</evidence>
<name>A0A5N6KPU0_9ROSI</name>
<feature type="region of interest" description="Disordered" evidence="1">
    <location>
        <begin position="431"/>
        <end position="532"/>
    </location>
</feature>
<sequence length="532" mass="58769">MTFYSRAINAIGFESPPGLLDIHFPSPTSDIILWVHAHPLYGGTLTLALQDLLNLRALNGFCIREIPGTNNHCGLYAVYQGFADLTIMYPELFASPLPSLAMVYDWMVIDRRNYWRYIYLHRDIFHHLLFDMSDFVPRHSFTGPQLDLLTYWLGEQTGCTRTVRNIWLIQESCHSPNHHIFSSRPGVPLDTTSALADVYIFLHHAPGNIATDTPPHWRLFSGSPWRYAIQENAAIMHGGEPTDAEFNWPFEQAARQAREASISIRLNWHHSNNLPSACLLAWDFGLLSHDPNAHWLSTMPPRTPLTPLQMAPLFGLAAGTSSVRKCANDWVKGVRRNNTLEAQYLVPVRGNVDQSTLEVALRTHFPLVEFAHYLAESRHMRYAWILLDPVALRFMLDRTRKGDLSTSVYFGGGAGDGTSASVGASNGTHGLSAGNGASNGGYSGDGLSEEEDSLPVSDANTITTKTTLKKRKGAGVTSTSGRKRSKKSSVGTSQSHVTKPSQLVASTKADQKQRPGPVTRAMTKSFGSLSDA</sequence>
<organism evidence="2 3">
    <name type="scientific">Carpinus fangiana</name>
    <dbReference type="NCBI Taxonomy" id="176857"/>
    <lineage>
        <taxon>Eukaryota</taxon>
        <taxon>Viridiplantae</taxon>
        <taxon>Streptophyta</taxon>
        <taxon>Embryophyta</taxon>
        <taxon>Tracheophyta</taxon>
        <taxon>Spermatophyta</taxon>
        <taxon>Magnoliopsida</taxon>
        <taxon>eudicotyledons</taxon>
        <taxon>Gunneridae</taxon>
        <taxon>Pentapetalae</taxon>
        <taxon>rosids</taxon>
        <taxon>fabids</taxon>
        <taxon>Fagales</taxon>
        <taxon>Betulaceae</taxon>
        <taxon>Carpinus</taxon>
    </lineage>
</organism>
<evidence type="ECO:0000256" key="1">
    <source>
        <dbReference type="SAM" id="MobiDB-lite"/>
    </source>
</evidence>
<reference evidence="2 3" key="1">
    <citation type="submission" date="2019-06" db="EMBL/GenBank/DDBJ databases">
        <title>A chromosomal-level reference genome of Carpinus fangiana (Coryloideae, Betulaceae).</title>
        <authorList>
            <person name="Yang X."/>
            <person name="Wang Z."/>
            <person name="Zhang L."/>
            <person name="Hao G."/>
            <person name="Liu J."/>
            <person name="Yang Y."/>
        </authorList>
    </citation>
    <scope>NUCLEOTIDE SEQUENCE [LARGE SCALE GENOMIC DNA]</scope>
    <source>
        <strain evidence="2">Cfa_2016G</strain>
        <tissue evidence="2">Leaf</tissue>
    </source>
</reference>
<gene>
    <name evidence="2" type="ORF">FH972_021602</name>
</gene>
<comment type="caution">
    <text evidence="2">The sequence shown here is derived from an EMBL/GenBank/DDBJ whole genome shotgun (WGS) entry which is preliminary data.</text>
</comment>
<dbReference type="Proteomes" id="UP000327013">
    <property type="component" value="Unassembled WGS sequence"/>
</dbReference>
<dbReference type="EMBL" id="VIBQ01000009">
    <property type="protein sequence ID" value="KAB8337301.1"/>
    <property type="molecule type" value="Genomic_DNA"/>
</dbReference>
<evidence type="ECO:0000313" key="3">
    <source>
        <dbReference type="Proteomes" id="UP000327013"/>
    </source>
</evidence>
<keyword evidence="3" id="KW-1185">Reference proteome</keyword>
<proteinExistence type="predicted"/>
<feature type="compositionally biased region" description="Polar residues" evidence="1">
    <location>
        <begin position="494"/>
        <end position="505"/>
    </location>
</feature>
<dbReference type="AlphaFoldDB" id="A0A5N6KPU0"/>
<protein>
    <submittedName>
        <fullName evidence="2">Uncharacterized protein</fullName>
    </submittedName>
</protein>
<accession>A0A5N6KPU0</accession>